<dbReference type="PROSITE" id="PS00518">
    <property type="entry name" value="ZF_RING_1"/>
    <property type="match status" value="1"/>
</dbReference>
<dbReference type="PROSITE" id="PS50089">
    <property type="entry name" value="ZF_RING_2"/>
    <property type="match status" value="1"/>
</dbReference>
<name>A0A9P7B7J6_RHOMI</name>
<dbReference type="EMBL" id="PUHQ01000022">
    <property type="protein sequence ID" value="KAG0663068.1"/>
    <property type="molecule type" value="Genomic_DNA"/>
</dbReference>
<dbReference type="PANTHER" id="PTHR23041">
    <property type="entry name" value="RING FINGER DOMAIN-CONTAINING"/>
    <property type="match status" value="1"/>
</dbReference>
<proteinExistence type="predicted"/>
<dbReference type="SMART" id="SM00184">
    <property type="entry name" value="RING"/>
    <property type="match status" value="1"/>
</dbReference>
<dbReference type="OrthoDB" id="3219336at2759"/>
<keyword evidence="3" id="KW-0862">Zinc</keyword>
<organism evidence="8 9">
    <name type="scientific">Rhodotorula mucilaginosa</name>
    <name type="common">Yeast</name>
    <name type="synonym">Rhodotorula rubra</name>
    <dbReference type="NCBI Taxonomy" id="5537"/>
    <lineage>
        <taxon>Eukaryota</taxon>
        <taxon>Fungi</taxon>
        <taxon>Dikarya</taxon>
        <taxon>Basidiomycota</taxon>
        <taxon>Pucciniomycotina</taxon>
        <taxon>Microbotryomycetes</taxon>
        <taxon>Sporidiobolales</taxon>
        <taxon>Sporidiobolaceae</taxon>
        <taxon>Rhodotorula</taxon>
    </lineage>
</organism>
<evidence type="ECO:0000256" key="3">
    <source>
        <dbReference type="ARBA" id="ARBA00022833"/>
    </source>
</evidence>
<dbReference type="AlphaFoldDB" id="A0A9P7B7J6"/>
<evidence type="ECO:0000256" key="6">
    <source>
        <dbReference type="SAM" id="MobiDB-lite"/>
    </source>
</evidence>
<accession>A0A9P7B7J6</accession>
<comment type="caution">
    <text evidence="8">The sequence shown here is derived from an EMBL/GenBank/DDBJ whole genome shotgun (WGS) entry which is preliminary data.</text>
</comment>
<dbReference type="PANTHER" id="PTHR23041:SF78">
    <property type="entry name" value="E3 UBIQUITIN-PROTEIN LIGASE RNF4"/>
    <property type="match status" value="1"/>
</dbReference>
<evidence type="ECO:0000256" key="4">
    <source>
        <dbReference type="PROSITE-ProRule" id="PRU00175"/>
    </source>
</evidence>
<evidence type="ECO:0000313" key="9">
    <source>
        <dbReference type="Proteomes" id="UP000777482"/>
    </source>
</evidence>
<feature type="region of interest" description="Disordered" evidence="6">
    <location>
        <begin position="290"/>
        <end position="377"/>
    </location>
</feature>
<feature type="coiled-coil region" evidence="5">
    <location>
        <begin position="35"/>
        <end position="83"/>
    </location>
</feature>
<feature type="coiled-coil region" evidence="5">
    <location>
        <begin position="392"/>
        <end position="428"/>
    </location>
</feature>
<evidence type="ECO:0000313" key="8">
    <source>
        <dbReference type="EMBL" id="KAG0663068.1"/>
    </source>
</evidence>
<sequence length="441" mass="48300">MGLSDLFANATNALAPPPVPPKSEADLDRSKDEIVRRLTEELVQTRQMFDALERQIVLLEKHVANLQRKEAELNALRAEQAEQPVSASDVAHRYEQLSDLFTQLQDTLTCPVCYEPFGRGQAVSLQCGHTFCQTCYSEWEHRHVEAWKVSPQQGVYSGPECPECRTADVRRGRVRIYSLEEVVRLVERGKREIAAHPYTPVIQDAIHPITGPELLLQDHEHAAKHVGDANMDDDNNAPQLIATTATLPLSRTESYSTISNVDRDDPVVVDLAQTRDITLEDAEDPAAVAVAAPADASPEGDASRPLTVPAGDEASQHPGRTLSDTPISSAAASNSEDTISAPMPASPPPPGPGPASSDFAPSSTTDLPNSEASRLSLEETYLRERAAARARAREAELRLEAEVAARRAEEEEREAREAREQLLVERGRRPYAVEGAIRETP</sequence>
<keyword evidence="2 4" id="KW-0863">Zinc-finger</keyword>
<dbReference type="InterPro" id="IPR047134">
    <property type="entry name" value="RNF4"/>
</dbReference>
<feature type="compositionally biased region" description="Low complexity" evidence="6">
    <location>
        <begin position="354"/>
        <end position="363"/>
    </location>
</feature>
<keyword evidence="5" id="KW-0175">Coiled coil</keyword>
<dbReference type="InterPro" id="IPR017907">
    <property type="entry name" value="Znf_RING_CS"/>
</dbReference>
<dbReference type="Pfam" id="PF13445">
    <property type="entry name" value="zf-RING_UBOX"/>
    <property type="match status" value="1"/>
</dbReference>
<gene>
    <name evidence="8" type="ORF">C6P46_002911</name>
</gene>
<protein>
    <recommendedName>
        <fullName evidence="7">RING-type domain-containing protein</fullName>
    </recommendedName>
</protein>
<dbReference type="InterPro" id="IPR027370">
    <property type="entry name" value="Znf-RING_euk"/>
</dbReference>
<dbReference type="Gene3D" id="3.30.40.10">
    <property type="entry name" value="Zinc/RING finger domain, C3HC4 (zinc finger)"/>
    <property type="match status" value="1"/>
</dbReference>
<dbReference type="InterPro" id="IPR001841">
    <property type="entry name" value="Znf_RING"/>
</dbReference>
<reference evidence="8 9" key="1">
    <citation type="submission" date="2020-11" db="EMBL/GenBank/DDBJ databases">
        <title>Kefir isolates.</title>
        <authorList>
            <person name="Marcisauskas S."/>
            <person name="Kim Y."/>
            <person name="Blasche S."/>
        </authorList>
    </citation>
    <scope>NUCLEOTIDE SEQUENCE [LARGE SCALE GENOMIC DNA]</scope>
    <source>
        <strain evidence="8 9">KR</strain>
    </source>
</reference>
<feature type="compositionally biased region" description="Polar residues" evidence="6">
    <location>
        <begin position="364"/>
        <end position="373"/>
    </location>
</feature>
<feature type="compositionally biased region" description="Pro residues" evidence="6">
    <location>
        <begin position="344"/>
        <end position="353"/>
    </location>
</feature>
<feature type="domain" description="RING-type" evidence="7">
    <location>
        <begin position="110"/>
        <end position="165"/>
    </location>
</feature>
<dbReference type="InterPro" id="IPR013083">
    <property type="entry name" value="Znf_RING/FYVE/PHD"/>
</dbReference>
<evidence type="ECO:0000256" key="2">
    <source>
        <dbReference type="ARBA" id="ARBA00022771"/>
    </source>
</evidence>
<evidence type="ECO:0000256" key="1">
    <source>
        <dbReference type="ARBA" id="ARBA00022723"/>
    </source>
</evidence>
<keyword evidence="1" id="KW-0479">Metal-binding</keyword>
<evidence type="ECO:0000256" key="5">
    <source>
        <dbReference type="SAM" id="Coils"/>
    </source>
</evidence>
<feature type="compositionally biased region" description="Polar residues" evidence="6">
    <location>
        <begin position="322"/>
        <end position="338"/>
    </location>
</feature>
<feature type="region of interest" description="Disordered" evidence="6">
    <location>
        <begin position="9"/>
        <end position="30"/>
    </location>
</feature>
<dbReference type="Proteomes" id="UP000777482">
    <property type="component" value="Unassembled WGS sequence"/>
</dbReference>
<keyword evidence="9" id="KW-1185">Reference proteome</keyword>
<evidence type="ECO:0000259" key="7">
    <source>
        <dbReference type="PROSITE" id="PS50089"/>
    </source>
</evidence>
<dbReference type="GO" id="GO:0008270">
    <property type="term" value="F:zinc ion binding"/>
    <property type="evidence" value="ECO:0007669"/>
    <property type="project" value="UniProtKB-KW"/>
</dbReference>
<dbReference type="SUPFAM" id="SSF57850">
    <property type="entry name" value="RING/U-box"/>
    <property type="match status" value="1"/>
</dbReference>